<feature type="compositionally biased region" description="Low complexity" evidence="1">
    <location>
        <begin position="87"/>
        <end position="117"/>
    </location>
</feature>
<evidence type="ECO:0000256" key="2">
    <source>
        <dbReference type="SAM" id="Phobius"/>
    </source>
</evidence>
<proteinExistence type="predicted"/>
<evidence type="ECO:0000313" key="3">
    <source>
        <dbReference type="EMBL" id="NKQ25638.1"/>
    </source>
</evidence>
<keyword evidence="2" id="KW-1133">Transmembrane helix</keyword>
<accession>A0ABX1IJ24</accession>
<name>A0ABX1IJ24_STRGB</name>
<feature type="region of interest" description="Disordered" evidence="1">
    <location>
        <begin position="83"/>
        <end position="120"/>
    </location>
</feature>
<keyword evidence="4" id="KW-1185">Reference proteome</keyword>
<keyword evidence="2" id="KW-0812">Transmembrane</keyword>
<keyword evidence="2" id="KW-0472">Membrane</keyword>
<protein>
    <recommendedName>
        <fullName evidence="5">Tat pathway signal sequence domain protein</fullName>
    </recommendedName>
</protein>
<evidence type="ECO:0008006" key="5">
    <source>
        <dbReference type="Google" id="ProtNLM"/>
    </source>
</evidence>
<feature type="transmembrane region" description="Helical" evidence="2">
    <location>
        <begin position="57"/>
        <end position="77"/>
    </location>
</feature>
<comment type="caution">
    <text evidence="3">The sequence shown here is derived from an EMBL/GenBank/DDBJ whole genome shotgun (WGS) entry which is preliminary data.</text>
</comment>
<organism evidence="3 4">
    <name type="scientific">Streptomyces galbus</name>
    <dbReference type="NCBI Taxonomy" id="33898"/>
    <lineage>
        <taxon>Bacteria</taxon>
        <taxon>Bacillati</taxon>
        <taxon>Actinomycetota</taxon>
        <taxon>Actinomycetes</taxon>
        <taxon>Kitasatosporales</taxon>
        <taxon>Streptomycetaceae</taxon>
        <taxon>Streptomyces</taxon>
    </lineage>
</organism>
<evidence type="ECO:0000313" key="4">
    <source>
        <dbReference type="Proteomes" id="UP000744032"/>
    </source>
</evidence>
<gene>
    <name evidence="3" type="ORF">HF200_14575</name>
</gene>
<dbReference type="RefSeq" id="WP_168373907.1">
    <property type="nucleotide sequence ID" value="NZ_JAAXMD010000117.1"/>
</dbReference>
<dbReference type="Proteomes" id="UP000744032">
    <property type="component" value="Unassembled WGS sequence"/>
</dbReference>
<sequence length="312" mass="32475">MSEEPRTTQEDQDGEGVRAFEERLRRLLAEDAYALHPAPAPYPVIRRRGVLERRRRLAVAGLALAVLAVAPVGAYAWTGGTGGRGDGPAAKPSAAAPRSPSPTAAATPAGPGRPATPGQLLDGITFEQAADGLAECLAYGREGDPTAGAEALGVPADYRLLLALRSTGDSNSPGDGRFLVAASVSHRLICKLVDGEVTALNTSGGDLSGDGPGPVFPDMNGGKLYQQSFLDRGRWKLPFRWGAVGAVKPSVAKVTVSYGGATARAALDHGWFVAAGVLDRQVTAAPHVKGYDSSGKLVYDSDHDPSYQRTLP</sequence>
<evidence type="ECO:0000256" key="1">
    <source>
        <dbReference type="SAM" id="MobiDB-lite"/>
    </source>
</evidence>
<reference evidence="3 4" key="1">
    <citation type="submission" date="2020-04" db="EMBL/GenBank/DDBJ databases">
        <title>Genome sequence of Streptomyces galbus strain I339.</title>
        <authorList>
            <person name="Silva E.A.N."/>
            <person name="Merces M."/>
            <person name="Castelo Branco A.P.O.T."/>
            <person name="Vasconcelos P.C."/>
            <person name="Costa N.P."/>
            <person name="Marinho G.C.S."/>
            <person name="Oliveira C.J.B."/>
            <person name="Araujo D."/>
            <person name="Rodrigues Junior V.S."/>
            <person name="Almeida R."/>
            <person name="Silva Filho U.R."/>
            <person name="Andrade A.S.A."/>
            <person name="Cibulski S.P."/>
        </authorList>
    </citation>
    <scope>NUCLEOTIDE SEQUENCE [LARGE SCALE GENOMIC DNA]</scope>
    <source>
        <strain evidence="3 4">I339</strain>
    </source>
</reference>
<dbReference type="EMBL" id="JAAXMD010000117">
    <property type="protein sequence ID" value="NKQ25638.1"/>
    <property type="molecule type" value="Genomic_DNA"/>
</dbReference>